<feature type="region of interest" description="Disordered" evidence="1">
    <location>
        <begin position="80"/>
        <end position="103"/>
    </location>
</feature>
<keyword evidence="3" id="KW-1185">Reference proteome</keyword>
<evidence type="ECO:0000313" key="3">
    <source>
        <dbReference type="Proteomes" id="UP001148299"/>
    </source>
</evidence>
<dbReference type="EMBL" id="JAPZBR010000005">
    <property type="protein sequence ID" value="KAJ5354153.1"/>
    <property type="molecule type" value="Genomic_DNA"/>
</dbReference>
<reference evidence="2" key="1">
    <citation type="submission" date="2022-12" db="EMBL/GenBank/DDBJ databases">
        <authorList>
            <person name="Petersen C."/>
        </authorList>
    </citation>
    <scope>NUCLEOTIDE SEQUENCE</scope>
    <source>
        <strain evidence="2">IBT 35675</strain>
    </source>
</reference>
<name>A0A9W9R5N7_PENBR</name>
<feature type="compositionally biased region" description="Polar residues" evidence="1">
    <location>
        <begin position="92"/>
        <end position="101"/>
    </location>
</feature>
<accession>A0A9W9R5N7</accession>
<organism evidence="2 3">
    <name type="scientific">Penicillium brevicompactum</name>
    <dbReference type="NCBI Taxonomy" id="5074"/>
    <lineage>
        <taxon>Eukaryota</taxon>
        <taxon>Fungi</taxon>
        <taxon>Dikarya</taxon>
        <taxon>Ascomycota</taxon>
        <taxon>Pezizomycotina</taxon>
        <taxon>Eurotiomycetes</taxon>
        <taxon>Eurotiomycetidae</taxon>
        <taxon>Eurotiales</taxon>
        <taxon>Aspergillaceae</taxon>
        <taxon>Penicillium</taxon>
    </lineage>
</organism>
<evidence type="ECO:0000313" key="2">
    <source>
        <dbReference type="EMBL" id="KAJ5354153.1"/>
    </source>
</evidence>
<comment type="caution">
    <text evidence="2">The sequence shown here is derived from an EMBL/GenBank/DDBJ whole genome shotgun (WGS) entry which is preliminary data.</text>
</comment>
<dbReference type="AlphaFoldDB" id="A0A9W9R5N7"/>
<feature type="region of interest" description="Disordered" evidence="1">
    <location>
        <begin position="1"/>
        <end position="54"/>
    </location>
</feature>
<protein>
    <submittedName>
        <fullName evidence="2">Uncharacterized protein</fullName>
    </submittedName>
</protein>
<evidence type="ECO:0000256" key="1">
    <source>
        <dbReference type="SAM" id="MobiDB-lite"/>
    </source>
</evidence>
<gene>
    <name evidence="2" type="ORF">N7541_006717</name>
</gene>
<reference evidence="2" key="2">
    <citation type="journal article" date="2023" name="IMA Fungus">
        <title>Comparative genomic study of the Penicillium genus elucidates a diverse pangenome and 15 lateral gene transfer events.</title>
        <authorList>
            <person name="Petersen C."/>
            <person name="Sorensen T."/>
            <person name="Nielsen M.R."/>
            <person name="Sondergaard T.E."/>
            <person name="Sorensen J.L."/>
            <person name="Fitzpatrick D.A."/>
            <person name="Frisvad J.C."/>
            <person name="Nielsen K.L."/>
        </authorList>
    </citation>
    <scope>NUCLEOTIDE SEQUENCE</scope>
    <source>
        <strain evidence="2">IBT 35675</strain>
    </source>
</reference>
<sequence length="176" mass="19327">MSGHSDNKWRGGPSRQTSQRNANRDKTGGQGGPRDNNAWGASNHPREQHVPVRGFNTAEVKSILKKGRFLSNLCATATETKSSTTYKATSKDGPNQRSTATGPKGMMPSWIALLYPSTHIHLAHFMGNGKDFFVELRKQIAALQRGGPPVGRSRVWFVFMGCSGASFDTLLWRMHG</sequence>
<proteinExistence type="predicted"/>
<dbReference type="Proteomes" id="UP001148299">
    <property type="component" value="Unassembled WGS sequence"/>
</dbReference>